<gene>
    <name evidence="1" type="ORF">C0Z19_24975</name>
</gene>
<sequence>MTHMQTQRAALDESFSLNAPSLPQANQAGVIDVAALSPGEFVLIRIPNGQIGLWHPTPGDTIWAYLMDSESGVIVTSEIAVVVGDPHASSWDAKVDPAKIPNGTYKATYQKWNLVNDVATSSATPVAIQGSTAVGYPGPTFPEASDGVLYYSTIATVDGAHVRTNYGLQPGDQVTFYWQGLDKWGNVLPKAAYKTQSPMTVAKADYDKGYIADKIPLLDIRAVGDLGSGAAYYEVLRQGAKHTSLKTNVVTSWSDIASLQVTSTVGAPKASIQPTDLYPCNCGTVFGEPGLDVTISVTAGQIVEADPGDPTTYKTRLDSFGLASFTVSSGDRRVSIITVYANKVAGMPSVPATFGDYLDGSAAAGIEKYAYTTYVPSDGVTACTIYFQVMDAFVDQTVTVTIVDTNSQATIVGADLETPKTRVVYLNDDGSGSAQIVDKCAEKVQVAFSVTGQAQMLPLQYPVEFISFPSV</sequence>
<dbReference type="AlphaFoldDB" id="A0A2N7VJ38"/>
<organism evidence="1 2">
    <name type="scientific">Trinickia soli</name>
    <dbReference type="NCBI Taxonomy" id="380675"/>
    <lineage>
        <taxon>Bacteria</taxon>
        <taxon>Pseudomonadati</taxon>
        <taxon>Pseudomonadota</taxon>
        <taxon>Betaproteobacteria</taxon>
        <taxon>Burkholderiales</taxon>
        <taxon>Burkholderiaceae</taxon>
        <taxon>Trinickia</taxon>
    </lineage>
</organism>
<dbReference type="RefSeq" id="WP_102612510.1">
    <property type="nucleotide sequence ID" value="NZ_CADIKD010000018.1"/>
</dbReference>
<accession>A0A2N7VJ38</accession>
<keyword evidence="2" id="KW-1185">Reference proteome</keyword>
<comment type="caution">
    <text evidence="1">The sequence shown here is derived from an EMBL/GenBank/DDBJ whole genome shotgun (WGS) entry which is preliminary data.</text>
</comment>
<evidence type="ECO:0000313" key="2">
    <source>
        <dbReference type="Proteomes" id="UP000235347"/>
    </source>
</evidence>
<reference evidence="1 2" key="1">
    <citation type="submission" date="2018-01" db="EMBL/GenBank/DDBJ databases">
        <title>Whole genome analyses suggest that Burkholderia sensu lato contains two further novel genera in the rhizoxinica-symbiotica group Mycetohabitans gen. nov., and Trinickia gen. nov.: implications for the evolution of diazotrophy and nodulation in the Burkholderiaceae.</title>
        <authorList>
            <person name="Estrada-de los Santos P."/>
            <person name="Palmer M."/>
            <person name="Chavez-Ramirez B."/>
            <person name="Beukes C."/>
            <person name="Steenkamp E.T."/>
            <person name="Hirsch A.M."/>
            <person name="Manyaka P."/>
            <person name="Maluk M."/>
            <person name="Lafos M."/>
            <person name="Crook M."/>
            <person name="Gross E."/>
            <person name="Simon M.F."/>
            <person name="Bueno dos Reis Junior F."/>
            <person name="Poole P.S."/>
            <person name="Venter S.N."/>
            <person name="James E.K."/>
        </authorList>
    </citation>
    <scope>NUCLEOTIDE SEQUENCE [LARGE SCALE GENOMIC DNA]</scope>
    <source>
        <strain evidence="1 2">GP25-8</strain>
    </source>
</reference>
<evidence type="ECO:0000313" key="1">
    <source>
        <dbReference type="EMBL" id="PMS17158.1"/>
    </source>
</evidence>
<dbReference type="EMBL" id="PNYB01000031">
    <property type="protein sequence ID" value="PMS17158.1"/>
    <property type="molecule type" value="Genomic_DNA"/>
</dbReference>
<name>A0A2N7VJ38_9BURK</name>
<dbReference type="Proteomes" id="UP000235347">
    <property type="component" value="Unassembled WGS sequence"/>
</dbReference>
<proteinExistence type="predicted"/>
<protein>
    <submittedName>
        <fullName evidence="1">Uncharacterized protein</fullName>
    </submittedName>
</protein>